<dbReference type="AlphaFoldDB" id="A0A845LFT9"/>
<dbReference type="Proteomes" id="UP000471031">
    <property type="component" value="Unassembled WGS sequence"/>
</dbReference>
<dbReference type="OrthoDB" id="9762883at2"/>
<organism evidence="1 2">
    <name type="scientific">Heliomicrobium gestii</name>
    <name type="common">Heliobacterium gestii</name>
    <dbReference type="NCBI Taxonomy" id="2699"/>
    <lineage>
        <taxon>Bacteria</taxon>
        <taxon>Bacillati</taxon>
        <taxon>Bacillota</taxon>
        <taxon>Clostridia</taxon>
        <taxon>Eubacteriales</taxon>
        <taxon>Heliobacteriaceae</taxon>
        <taxon>Heliomicrobium</taxon>
    </lineage>
</organism>
<name>A0A845LFT9_HELGE</name>
<gene>
    <name evidence="1" type="ORF">GTO89_12305</name>
</gene>
<evidence type="ECO:0000313" key="1">
    <source>
        <dbReference type="EMBL" id="MZP43820.1"/>
    </source>
</evidence>
<reference evidence="1 2" key="1">
    <citation type="submission" date="2020-01" db="EMBL/GenBank/DDBJ databases">
        <title>Whole genome sequence of Heliobacterium gestii DSM 11169.</title>
        <authorList>
            <person name="Kyndt J.A."/>
            <person name="Meyer T.E."/>
        </authorList>
    </citation>
    <scope>NUCLEOTIDE SEQUENCE [LARGE SCALE GENOMIC DNA]</scope>
    <source>
        <strain evidence="1 2">DSM 11169</strain>
    </source>
</reference>
<comment type="caution">
    <text evidence="1">The sequence shown here is derived from an EMBL/GenBank/DDBJ whole genome shotgun (WGS) entry which is preliminary data.</text>
</comment>
<sequence length="207" mass="23613">MAEQNQTITVYSVASVGFFGFENGVFTKISGSGNIPTVITLVKDGQDNYSLLQYKEPMDGEGYRDSIHQMFPKNLSRDLFAGKIDTSDLVRQQENQAGAYLKTIGRKDPVQIRHVEKQFPTINVNASNKLFTDYCKNDTFLNKCPYWIGTREVLEDGARYIYETSQSKRTDGDDQIAFRKMQTTDHTIVKEKVYRIVGNEPVLESER</sequence>
<protein>
    <submittedName>
        <fullName evidence="1">Transcriptional regulator</fullName>
    </submittedName>
</protein>
<proteinExistence type="predicted"/>
<accession>A0A845LFT9</accession>
<evidence type="ECO:0000313" key="2">
    <source>
        <dbReference type="Proteomes" id="UP000471031"/>
    </source>
</evidence>
<keyword evidence="2" id="KW-1185">Reference proteome</keyword>
<dbReference type="EMBL" id="WXEX01000010">
    <property type="protein sequence ID" value="MZP43820.1"/>
    <property type="molecule type" value="Genomic_DNA"/>
</dbReference>